<name>A0A380GBF4_STAIN</name>
<dbReference type="RefSeq" id="WP_026066879.1">
    <property type="nucleotide sequence ID" value="NZ_PPQH01000141.1"/>
</dbReference>
<proteinExistence type="predicted"/>
<keyword evidence="2" id="KW-1185">Reference proteome</keyword>
<dbReference type="AlphaFoldDB" id="A0A380GBF4"/>
<reference evidence="1 2" key="1">
    <citation type="submission" date="2018-06" db="EMBL/GenBank/DDBJ databases">
        <authorList>
            <consortium name="Pathogen Informatics"/>
            <person name="Doyle S."/>
        </authorList>
    </citation>
    <scope>NUCLEOTIDE SEQUENCE [LARGE SCALE GENOMIC DNA]</scope>
    <source>
        <strain evidence="2">NCTC 11048</strain>
    </source>
</reference>
<sequence length="94" mass="11163">MTPKEWQDWIRGARERELDMLEHNVHLATANAMAQSKKGVKPMKQQIKKARENLFKDDIQIRNDRQKEIEKRKMIRQKQIEEAEAFFGNQKGGN</sequence>
<dbReference type="OrthoDB" id="2413440at2"/>
<protein>
    <submittedName>
        <fullName evidence="1">Uncharacterized protein</fullName>
    </submittedName>
</protein>
<dbReference type="EMBL" id="UHDP01000003">
    <property type="protein sequence ID" value="SUM47660.1"/>
    <property type="molecule type" value="Genomic_DNA"/>
</dbReference>
<evidence type="ECO:0000313" key="2">
    <source>
        <dbReference type="Proteomes" id="UP000255549"/>
    </source>
</evidence>
<organism evidence="1 2">
    <name type="scientific">Staphylococcus intermedius NCTC 11048</name>
    <dbReference type="NCBI Taxonomy" id="1141106"/>
    <lineage>
        <taxon>Bacteria</taxon>
        <taxon>Bacillati</taxon>
        <taxon>Bacillota</taxon>
        <taxon>Bacilli</taxon>
        <taxon>Bacillales</taxon>
        <taxon>Staphylococcaceae</taxon>
        <taxon>Staphylococcus</taxon>
        <taxon>Staphylococcus intermedius group</taxon>
    </lineage>
</organism>
<accession>A0A380GBF4</accession>
<evidence type="ECO:0000313" key="1">
    <source>
        <dbReference type="EMBL" id="SUM47660.1"/>
    </source>
</evidence>
<gene>
    <name evidence="1" type="ORF">NCTC11048_02745</name>
</gene>
<dbReference type="Proteomes" id="UP000255549">
    <property type="component" value="Unassembled WGS sequence"/>
</dbReference>